<organism evidence="1 2">
    <name type="scientific">Myriangium duriaei CBS 260.36</name>
    <dbReference type="NCBI Taxonomy" id="1168546"/>
    <lineage>
        <taxon>Eukaryota</taxon>
        <taxon>Fungi</taxon>
        <taxon>Dikarya</taxon>
        <taxon>Ascomycota</taxon>
        <taxon>Pezizomycotina</taxon>
        <taxon>Dothideomycetes</taxon>
        <taxon>Dothideomycetidae</taxon>
        <taxon>Myriangiales</taxon>
        <taxon>Myriangiaceae</taxon>
        <taxon>Myriangium</taxon>
    </lineage>
</organism>
<protein>
    <submittedName>
        <fullName evidence="1">Uncharacterized protein</fullName>
    </submittedName>
</protein>
<dbReference type="EMBL" id="ML996084">
    <property type="protein sequence ID" value="KAF2154137.1"/>
    <property type="molecule type" value="Genomic_DNA"/>
</dbReference>
<dbReference type="AlphaFoldDB" id="A0A9P4MIC4"/>
<name>A0A9P4MIC4_9PEZI</name>
<accession>A0A9P4MIC4</accession>
<reference evidence="1" key="1">
    <citation type="journal article" date="2020" name="Stud. Mycol.">
        <title>101 Dothideomycetes genomes: a test case for predicting lifestyles and emergence of pathogens.</title>
        <authorList>
            <person name="Haridas S."/>
            <person name="Albert R."/>
            <person name="Binder M."/>
            <person name="Bloem J."/>
            <person name="Labutti K."/>
            <person name="Salamov A."/>
            <person name="Andreopoulos B."/>
            <person name="Baker S."/>
            <person name="Barry K."/>
            <person name="Bills G."/>
            <person name="Bluhm B."/>
            <person name="Cannon C."/>
            <person name="Castanera R."/>
            <person name="Culley D."/>
            <person name="Daum C."/>
            <person name="Ezra D."/>
            <person name="Gonzalez J."/>
            <person name="Henrissat B."/>
            <person name="Kuo A."/>
            <person name="Liang C."/>
            <person name="Lipzen A."/>
            <person name="Lutzoni F."/>
            <person name="Magnuson J."/>
            <person name="Mondo S."/>
            <person name="Nolan M."/>
            <person name="Ohm R."/>
            <person name="Pangilinan J."/>
            <person name="Park H.-J."/>
            <person name="Ramirez L."/>
            <person name="Alfaro M."/>
            <person name="Sun H."/>
            <person name="Tritt A."/>
            <person name="Yoshinaga Y."/>
            <person name="Zwiers L.-H."/>
            <person name="Turgeon B."/>
            <person name="Goodwin S."/>
            <person name="Spatafora J."/>
            <person name="Crous P."/>
            <person name="Grigoriev I."/>
        </authorList>
    </citation>
    <scope>NUCLEOTIDE SEQUENCE</scope>
    <source>
        <strain evidence="1">CBS 260.36</strain>
    </source>
</reference>
<keyword evidence="2" id="KW-1185">Reference proteome</keyword>
<proteinExistence type="predicted"/>
<dbReference type="PANTHER" id="PTHR42055">
    <property type="entry name" value="YALI0E03476P"/>
    <property type="match status" value="1"/>
</dbReference>
<evidence type="ECO:0000313" key="2">
    <source>
        <dbReference type="Proteomes" id="UP000799439"/>
    </source>
</evidence>
<sequence length="620" mass="70816">MARIRYNPCSYLPRRLQIVVSLTLFVVLSILFFGSSSETYTEGISKGARKAADYVPDNISRQFSDSAFNPFRTPAHEPPPQQANSTSGDISWFSDFNWRHPFSAAVAIDDRALLPAESLRVPVYTYYELDPKKDKPNRQAENDLLLAWRRAWWAKGFRPIILGRAEALRNPLYRSMQSLNLESSLEADLMRWLAWGNMGTGILSNWLAFPMCAYNDDMLKYLRKGEFPHITRFKTLHNGLFVGDGNKINEAIRLALSSQTPPTGESLIDALPKSTFKVETDNEAIAFYSTDVLQHKYKDLYEILTQNSAKGKVTLRKLIESHLQATWQGTFTEGIAVLRPIPESMTAVSSQALHLAQNLSACLDNPYPQTCPPNKGGCRTCLPNHPMTVNYAKSYINDSKIFSIGTVPHPYTLSSLARKSLIDSAKVIRRETKRDPYIIAVSSHDLGAGRSSYSRLVFMKDSVASEMGMAHSLWMIAERKFDKAWREDLTWVFGFPIPHERVEDGMWDDGPVPGPERKIKEEDKEWVPAKMPDEKGVKLEHKLLEDSKLVVVTKRDTKANKRMKEVTEKWSLADAELWNFVRAFAARRRVEREKWEEEEMRFAGSDNRGKWNRWFGEDET</sequence>
<evidence type="ECO:0000313" key="1">
    <source>
        <dbReference type="EMBL" id="KAF2154137.1"/>
    </source>
</evidence>
<gene>
    <name evidence="1" type="ORF">K461DRAFT_223364</name>
</gene>
<dbReference type="OrthoDB" id="5312133at2759"/>
<dbReference type="Proteomes" id="UP000799439">
    <property type="component" value="Unassembled WGS sequence"/>
</dbReference>
<dbReference type="PANTHER" id="PTHR42055:SF1">
    <property type="entry name" value="YALI0E03476P"/>
    <property type="match status" value="1"/>
</dbReference>
<comment type="caution">
    <text evidence="1">The sequence shown here is derived from an EMBL/GenBank/DDBJ whole genome shotgun (WGS) entry which is preliminary data.</text>
</comment>